<dbReference type="OrthoDB" id="9806195at2"/>
<comment type="cofactor">
    <cofactor evidence="1">
        <name>FAD</name>
        <dbReference type="ChEBI" id="CHEBI:57692"/>
    </cofactor>
</comment>
<evidence type="ECO:0000256" key="1">
    <source>
        <dbReference type="ARBA" id="ARBA00001974"/>
    </source>
</evidence>
<dbReference type="Gene3D" id="2.40.30.10">
    <property type="entry name" value="Translation factors"/>
    <property type="match status" value="1"/>
</dbReference>
<evidence type="ECO:0000256" key="2">
    <source>
        <dbReference type="ARBA" id="ARBA00022714"/>
    </source>
</evidence>
<dbReference type="PROSITE" id="PS00197">
    <property type="entry name" value="2FE2S_FER_1"/>
    <property type="match status" value="1"/>
</dbReference>
<dbReference type="SUPFAM" id="SSF54292">
    <property type="entry name" value="2Fe-2S ferredoxin-like"/>
    <property type="match status" value="1"/>
</dbReference>
<keyword evidence="7" id="KW-1185">Reference proteome</keyword>
<dbReference type="PRINTS" id="PR00371">
    <property type="entry name" value="FPNCR"/>
</dbReference>
<keyword evidence="2" id="KW-0411">Iron-sulfur</keyword>
<evidence type="ECO:0000313" key="7">
    <source>
        <dbReference type="Proteomes" id="UP000198607"/>
    </source>
</evidence>
<dbReference type="InterPro" id="IPR001709">
    <property type="entry name" value="Flavoprot_Pyr_Nucl_cyt_Rdtase"/>
</dbReference>
<keyword evidence="2" id="KW-0479">Metal-binding</keyword>
<comment type="cofactor">
    <cofactor evidence="3">
        <name>[2Fe-2S] cluster</name>
        <dbReference type="ChEBI" id="CHEBI:190135"/>
    </cofactor>
</comment>
<gene>
    <name evidence="6" type="ORF">SAMN05660652_00635</name>
</gene>
<dbReference type="PANTHER" id="PTHR47354:SF5">
    <property type="entry name" value="PROTEIN RFBI"/>
    <property type="match status" value="1"/>
</dbReference>
<dbReference type="InterPro" id="IPR017927">
    <property type="entry name" value="FAD-bd_FR_type"/>
</dbReference>
<dbReference type="InterPro" id="IPR008333">
    <property type="entry name" value="Cbr1-like_FAD-bd_dom"/>
</dbReference>
<dbReference type="InterPro" id="IPR012675">
    <property type="entry name" value="Beta-grasp_dom_sf"/>
</dbReference>
<reference evidence="6 7" key="1">
    <citation type="submission" date="2016-10" db="EMBL/GenBank/DDBJ databases">
        <authorList>
            <person name="de Groot N.N."/>
        </authorList>
    </citation>
    <scope>NUCLEOTIDE SEQUENCE [LARGE SCALE GENOMIC DNA]</scope>
    <source>
        <strain evidence="6 7">DSM 5885</strain>
    </source>
</reference>
<feature type="domain" description="2Fe-2S ferredoxin-type" evidence="4">
    <location>
        <begin position="1"/>
        <end position="93"/>
    </location>
</feature>
<evidence type="ECO:0000259" key="5">
    <source>
        <dbReference type="PROSITE" id="PS51384"/>
    </source>
</evidence>
<dbReference type="InterPro" id="IPR006058">
    <property type="entry name" value="2Fe2S_fd_BS"/>
</dbReference>
<dbReference type="Pfam" id="PF00111">
    <property type="entry name" value="Fer2"/>
    <property type="match status" value="1"/>
</dbReference>
<dbReference type="SUPFAM" id="SSF52343">
    <property type="entry name" value="Ferredoxin reductase-like, C-terminal NADP-linked domain"/>
    <property type="match status" value="1"/>
</dbReference>
<dbReference type="CDD" id="cd06189">
    <property type="entry name" value="flavin_oxioreductase"/>
    <property type="match status" value="1"/>
</dbReference>
<sequence>MVFRIKHEPGGQTFDGDENETILGAALRAGITLPYGCRTGHCGACRGGVLQGEVDHGETSPFVLGEAERAQGQALFCCARPRSDLRIESRAPALAADQPPRLLPARVERLERVAPDVMRVELKLPGSEAFSFRPGQYVDILLSGGRRRAFSLASAPGGTTLELHIRRIRGGEFTGHVFDGLKLRDLVRIHGPHGSFGLHEASDKPAIFVVRGTGFAPVKAILEAELARGLRRDLILYRGGRQRQDLYFDALVRDWAAAHPAFRYEPVLSAPAEADAWTGRTGSLDAAVLADFPDLSGCEVYACGSPALVTAVRERFLDAGGLPAAAFFADAFAFSGDVVRPRSSVPVEAE</sequence>
<evidence type="ECO:0000313" key="6">
    <source>
        <dbReference type="EMBL" id="SDG75490.1"/>
    </source>
</evidence>
<dbReference type="InterPro" id="IPR036010">
    <property type="entry name" value="2Fe-2S_ferredoxin-like_sf"/>
</dbReference>
<dbReference type="Gene3D" id="3.10.20.30">
    <property type="match status" value="1"/>
</dbReference>
<dbReference type="InterPro" id="IPR039261">
    <property type="entry name" value="FNR_nucleotide-bd"/>
</dbReference>
<dbReference type="Pfam" id="PF00175">
    <property type="entry name" value="NAD_binding_1"/>
    <property type="match status" value="1"/>
</dbReference>
<dbReference type="Pfam" id="PF00970">
    <property type="entry name" value="FAD_binding_6"/>
    <property type="match status" value="1"/>
</dbReference>
<dbReference type="InterPro" id="IPR017938">
    <property type="entry name" value="Riboflavin_synthase-like_b-brl"/>
</dbReference>
<keyword evidence="2" id="KW-0001">2Fe-2S</keyword>
<feature type="domain" description="FAD-binding FR-type" evidence="5">
    <location>
        <begin position="100"/>
        <end position="199"/>
    </location>
</feature>
<dbReference type="Proteomes" id="UP000198607">
    <property type="component" value="Unassembled WGS sequence"/>
</dbReference>
<dbReference type="RefSeq" id="WP_091933206.1">
    <property type="nucleotide sequence ID" value="NZ_FNCY01000001.1"/>
</dbReference>
<name>A0A1G7WW34_9RHOO</name>
<dbReference type="PROSITE" id="PS51384">
    <property type="entry name" value="FAD_FR"/>
    <property type="match status" value="1"/>
</dbReference>
<dbReference type="Gene3D" id="3.40.50.80">
    <property type="entry name" value="Nucleotide-binding domain of ferredoxin-NADP reductase (FNR) module"/>
    <property type="match status" value="1"/>
</dbReference>
<dbReference type="GO" id="GO:0051537">
    <property type="term" value="F:2 iron, 2 sulfur cluster binding"/>
    <property type="evidence" value="ECO:0007669"/>
    <property type="project" value="UniProtKB-KW"/>
</dbReference>
<dbReference type="InterPro" id="IPR050415">
    <property type="entry name" value="MRET"/>
</dbReference>
<dbReference type="InterPro" id="IPR001433">
    <property type="entry name" value="OxRdtase_FAD/NAD-bd"/>
</dbReference>
<dbReference type="PANTHER" id="PTHR47354">
    <property type="entry name" value="NADH OXIDOREDUCTASE HCR"/>
    <property type="match status" value="1"/>
</dbReference>
<proteinExistence type="predicted"/>
<dbReference type="STRING" id="83767.SAMN05660652_00635"/>
<dbReference type="PRINTS" id="PR00410">
    <property type="entry name" value="PHEHYDRXLASE"/>
</dbReference>
<accession>A0A1G7WW34</accession>
<evidence type="ECO:0000259" key="4">
    <source>
        <dbReference type="PROSITE" id="PS51085"/>
    </source>
</evidence>
<protein>
    <submittedName>
        <fullName evidence="6">CDP-4-dehydro-6-deoxyglucose reductase</fullName>
    </submittedName>
</protein>
<dbReference type="InterPro" id="IPR001041">
    <property type="entry name" value="2Fe-2S_ferredoxin-type"/>
</dbReference>
<keyword evidence="2" id="KW-0408">Iron</keyword>
<dbReference type="CDD" id="cd00207">
    <property type="entry name" value="fer2"/>
    <property type="match status" value="1"/>
</dbReference>
<organism evidence="6 7">
    <name type="scientific">Propionivibrio dicarboxylicus</name>
    <dbReference type="NCBI Taxonomy" id="83767"/>
    <lineage>
        <taxon>Bacteria</taxon>
        <taxon>Pseudomonadati</taxon>
        <taxon>Pseudomonadota</taxon>
        <taxon>Betaproteobacteria</taxon>
        <taxon>Rhodocyclales</taxon>
        <taxon>Rhodocyclaceae</taxon>
        <taxon>Propionivibrio</taxon>
    </lineage>
</organism>
<dbReference type="SUPFAM" id="SSF63380">
    <property type="entry name" value="Riboflavin synthase domain-like"/>
    <property type="match status" value="1"/>
</dbReference>
<dbReference type="PROSITE" id="PS51085">
    <property type="entry name" value="2FE2S_FER_2"/>
    <property type="match status" value="1"/>
</dbReference>
<dbReference type="GO" id="GO:0016491">
    <property type="term" value="F:oxidoreductase activity"/>
    <property type="evidence" value="ECO:0007669"/>
    <property type="project" value="InterPro"/>
</dbReference>
<dbReference type="AlphaFoldDB" id="A0A1G7WW34"/>
<dbReference type="EMBL" id="FNCY01000001">
    <property type="protein sequence ID" value="SDG75490.1"/>
    <property type="molecule type" value="Genomic_DNA"/>
</dbReference>
<evidence type="ECO:0000256" key="3">
    <source>
        <dbReference type="ARBA" id="ARBA00034078"/>
    </source>
</evidence>